<evidence type="ECO:0000313" key="4">
    <source>
        <dbReference type="EMBL" id="KAJ4454676.1"/>
    </source>
</evidence>
<sequence>MNVKALDELHATLLELINTAREAVALMKPHQEIVEAYEGLLVSLRQSFQEEERLMAKFNAPHSKSHRRDHQRYLKLAHATATATACGAARVGVMWMLLWGRGQYEAPLEVLQKSDGPEALEQLRTVLEDSSLALVHGAQMDAPLGRFLNRRGLY</sequence>
<proteinExistence type="inferred from homology"/>
<comment type="caution">
    <text evidence="4">The sequence shown here is derived from an EMBL/GenBank/DDBJ whole genome shotgun (WGS) entry which is preliminary data.</text>
</comment>
<reference evidence="4" key="1">
    <citation type="journal article" date="2022" name="bioRxiv">
        <title>Genomics of Preaxostyla Flagellates Illuminates Evolutionary Transitions and the Path Towards Mitochondrial Loss.</title>
        <authorList>
            <person name="Novak L.V.F."/>
            <person name="Treitli S.C."/>
            <person name="Pyrih J."/>
            <person name="Halakuc P."/>
            <person name="Pipaliya S.V."/>
            <person name="Vacek V."/>
            <person name="Brzon O."/>
            <person name="Soukal P."/>
            <person name="Eme L."/>
            <person name="Dacks J.B."/>
            <person name="Karnkowska A."/>
            <person name="Elias M."/>
            <person name="Hampl V."/>
        </authorList>
    </citation>
    <scope>NUCLEOTIDE SEQUENCE</scope>
    <source>
        <strain evidence="4">RCP-MX</strain>
    </source>
</reference>
<accession>A0ABQ8U5P6</accession>
<dbReference type="SUPFAM" id="SSF47188">
    <property type="entry name" value="Hemerythrin-like"/>
    <property type="match status" value="1"/>
</dbReference>
<dbReference type="Proteomes" id="UP001141327">
    <property type="component" value="Unassembled WGS sequence"/>
</dbReference>
<dbReference type="InterPro" id="IPR012827">
    <property type="entry name" value="Hemerythrin_metal-bd"/>
</dbReference>
<evidence type="ECO:0000256" key="1">
    <source>
        <dbReference type="ARBA" id="ARBA00010587"/>
    </source>
</evidence>
<dbReference type="CDD" id="cd12107">
    <property type="entry name" value="Hemerythrin"/>
    <property type="match status" value="1"/>
</dbReference>
<comment type="similarity">
    <text evidence="1">Belongs to the hemerythrin family.</text>
</comment>
<dbReference type="Gene3D" id="1.20.120.50">
    <property type="entry name" value="Hemerythrin-like"/>
    <property type="match status" value="1"/>
</dbReference>
<dbReference type="EMBL" id="JAPMOS010000141">
    <property type="protein sequence ID" value="KAJ4454676.1"/>
    <property type="molecule type" value="Genomic_DNA"/>
</dbReference>
<organism evidence="4 5">
    <name type="scientific">Paratrimastix pyriformis</name>
    <dbReference type="NCBI Taxonomy" id="342808"/>
    <lineage>
        <taxon>Eukaryota</taxon>
        <taxon>Metamonada</taxon>
        <taxon>Preaxostyla</taxon>
        <taxon>Paratrimastigidae</taxon>
        <taxon>Paratrimastix</taxon>
    </lineage>
</organism>
<dbReference type="InterPro" id="IPR035938">
    <property type="entry name" value="Hemerythrin-like_sf"/>
</dbReference>
<gene>
    <name evidence="4" type="ORF">PAPYR_10580</name>
</gene>
<evidence type="ECO:0000256" key="2">
    <source>
        <dbReference type="ARBA" id="ARBA00022723"/>
    </source>
</evidence>
<name>A0ABQ8U5P6_9EUKA</name>
<evidence type="ECO:0000256" key="3">
    <source>
        <dbReference type="ARBA" id="ARBA00023004"/>
    </source>
</evidence>
<keyword evidence="3" id="KW-0408">Iron</keyword>
<keyword evidence="5" id="KW-1185">Reference proteome</keyword>
<evidence type="ECO:0000313" key="5">
    <source>
        <dbReference type="Proteomes" id="UP001141327"/>
    </source>
</evidence>
<keyword evidence="2" id="KW-0479">Metal-binding</keyword>
<protein>
    <submittedName>
        <fullName evidence="4">Uncharacterized protein</fullName>
    </submittedName>
</protein>